<protein>
    <submittedName>
        <fullName evidence="2">DUF402 domain-containing protein</fullName>
    </submittedName>
</protein>
<evidence type="ECO:0000313" key="3">
    <source>
        <dbReference type="Proteomes" id="UP000824140"/>
    </source>
</evidence>
<dbReference type="Pfam" id="PF04167">
    <property type="entry name" value="DUF402"/>
    <property type="match status" value="1"/>
</dbReference>
<proteinExistence type="predicted"/>
<dbReference type="Proteomes" id="UP000824140">
    <property type="component" value="Unassembled WGS sequence"/>
</dbReference>
<reference evidence="2" key="1">
    <citation type="submission" date="2020-10" db="EMBL/GenBank/DDBJ databases">
        <authorList>
            <person name="Gilroy R."/>
        </authorList>
    </citation>
    <scope>NUCLEOTIDE SEQUENCE</scope>
    <source>
        <strain evidence="2">13766</strain>
    </source>
</reference>
<dbReference type="EMBL" id="DVJN01000034">
    <property type="protein sequence ID" value="HIS91716.1"/>
    <property type="molecule type" value="Genomic_DNA"/>
</dbReference>
<gene>
    <name evidence="2" type="ORF">IAA84_01725</name>
</gene>
<dbReference type="AlphaFoldDB" id="A0A9D1FY40"/>
<comment type="caution">
    <text evidence="2">The sequence shown here is derived from an EMBL/GenBank/DDBJ whole genome shotgun (WGS) entry which is preliminary data.</text>
</comment>
<sequence length="186" mass="20845">MKQVYRKDIRRAHWRRVTRRAFACADFEAPGLSGEVALLRMDEVREPLLVQDGKAGTCIADTGFFWLQVAPRARHWWLTAAIKPDGGIVQYYFDITLENDIRSGGGSSFLDLFLDVVLIPGGGVYTLDQDELDGALRAGEITPQQHALAVREAAALCRALPAREGELAAFCREWFERLRERLAPDA</sequence>
<dbReference type="Gene3D" id="2.40.380.10">
    <property type="entry name" value="FomD-like"/>
    <property type="match status" value="1"/>
</dbReference>
<dbReference type="PANTHER" id="PTHR41271">
    <property type="entry name" value="DUF402 DOMAIN-CONTAINING PROTEIN"/>
    <property type="match status" value="1"/>
</dbReference>
<dbReference type="PANTHER" id="PTHR41271:SF1">
    <property type="entry name" value="DUF402 DOMAIN-CONTAINING PROTEIN"/>
    <property type="match status" value="1"/>
</dbReference>
<dbReference type="InterPro" id="IPR007295">
    <property type="entry name" value="DUF402"/>
</dbReference>
<accession>A0A9D1FY40</accession>
<feature type="domain" description="DUF402" evidence="1">
    <location>
        <begin position="70"/>
        <end position="163"/>
    </location>
</feature>
<evidence type="ECO:0000259" key="1">
    <source>
        <dbReference type="Pfam" id="PF04167"/>
    </source>
</evidence>
<evidence type="ECO:0000313" key="2">
    <source>
        <dbReference type="EMBL" id="HIS91716.1"/>
    </source>
</evidence>
<organism evidence="2 3">
    <name type="scientific">Candidatus Alectryocaccomicrobium excrementavium</name>
    <dbReference type="NCBI Taxonomy" id="2840668"/>
    <lineage>
        <taxon>Bacteria</taxon>
        <taxon>Bacillati</taxon>
        <taxon>Bacillota</taxon>
        <taxon>Clostridia</taxon>
        <taxon>Candidatus Alectryocaccomicrobium</taxon>
    </lineage>
</organism>
<dbReference type="InterPro" id="IPR035930">
    <property type="entry name" value="FomD-like_sf"/>
</dbReference>
<name>A0A9D1FY40_9FIRM</name>
<dbReference type="SUPFAM" id="SSF159234">
    <property type="entry name" value="FomD-like"/>
    <property type="match status" value="1"/>
</dbReference>
<reference evidence="2" key="2">
    <citation type="journal article" date="2021" name="PeerJ">
        <title>Extensive microbial diversity within the chicken gut microbiome revealed by metagenomics and culture.</title>
        <authorList>
            <person name="Gilroy R."/>
            <person name="Ravi A."/>
            <person name="Getino M."/>
            <person name="Pursley I."/>
            <person name="Horton D.L."/>
            <person name="Alikhan N.F."/>
            <person name="Baker D."/>
            <person name="Gharbi K."/>
            <person name="Hall N."/>
            <person name="Watson M."/>
            <person name="Adriaenssens E.M."/>
            <person name="Foster-Nyarko E."/>
            <person name="Jarju S."/>
            <person name="Secka A."/>
            <person name="Antonio M."/>
            <person name="Oren A."/>
            <person name="Chaudhuri R.R."/>
            <person name="La Ragione R."/>
            <person name="Hildebrand F."/>
            <person name="Pallen M.J."/>
        </authorList>
    </citation>
    <scope>NUCLEOTIDE SEQUENCE</scope>
    <source>
        <strain evidence="2">13766</strain>
    </source>
</reference>